<keyword evidence="5" id="KW-0378">Hydrolase</keyword>
<organism evidence="12 13">
    <name type="scientific">Penicillium capsulatum</name>
    <dbReference type="NCBI Taxonomy" id="69766"/>
    <lineage>
        <taxon>Eukaryota</taxon>
        <taxon>Fungi</taxon>
        <taxon>Dikarya</taxon>
        <taxon>Ascomycota</taxon>
        <taxon>Pezizomycotina</taxon>
        <taxon>Eurotiomycetes</taxon>
        <taxon>Eurotiomycetidae</taxon>
        <taxon>Eurotiales</taxon>
        <taxon>Aspergillaceae</taxon>
        <taxon>Penicillium</taxon>
    </lineage>
</organism>
<dbReference type="InterPro" id="IPR024079">
    <property type="entry name" value="MetalloPept_cat_dom_sf"/>
</dbReference>
<evidence type="ECO:0000256" key="5">
    <source>
        <dbReference type="ARBA" id="ARBA00022801"/>
    </source>
</evidence>
<keyword evidence="6" id="KW-0862">Zinc</keyword>
<evidence type="ECO:0000313" key="13">
    <source>
        <dbReference type="Proteomes" id="UP001146351"/>
    </source>
</evidence>
<keyword evidence="3" id="KW-0479">Metal-binding</keyword>
<evidence type="ECO:0000256" key="4">
    <source>
        <dbReference type="ARBA" id="ARBA00022729"/>
    </source>
</evidence>
<evidence type="ECO:0000259" key="11">
    <source>
        <dbReference type="Pfam" id="PF05572"/>
    </source>
</evidence>
<evidence type="ECO:0000256" key="7">
    <source>
        <dbReference type="ARBA" id="ARBA00023049"/>
    </source>
</evidence>
<evidence type="ECO:0000256" key="1">
    <source>
        <dbReference type="ARBA" id="ARBA00008721"/>
    </source>
</evidence>
<protein>
    <recommendedName>
        <fullName evidence="11">Peptidase M43 pregnancy-associated plasma-A domain-containing protein</fullName>
    </recommendedName>
</protein>
<dbReference type="PANTHER" id="PTHR47466:SF1">
    <property type="entry name" value="METALLOPROTEASE MEP1 (AFU_ORTHOLOGUE AFUA_1G07730)-RELATED"/>
    <property type="match status" value="1"/>
</dbReference>
<dbReference type="Pfam" id="PF05572">
    <property type="entry name" value="Peptidase_M43"/>
    <property type="match status" value="1"/>
</dbReference>
<accession>A0A9W9LI51</accession>
<evidence type="ECO:0000256" key="2">
    <source>
        <dbReference type="ARBA" id="ARBA00022670"/>
    </source>
</evidence>
<proteinExistence type="inferred from homology"/>
<evidence type="ECO:0000256" key="10">
    <source>
        <dbReference type="SAM" id="SignalP"/>
    </source>
</evidence>
<dbReference type="EMBL" id="JAPQKO010000006">
    <property type="protein sequence ID" value="KAJ5156520.1"/>
    <property type="molecule type" value="Genomic_DNA"/>
</dbReference>
<dbReference type="Gene3D" id="3.40.390.10">
    <property type="entry name" value="Collagenase (Catalytic Domain)"/>
    <property type="match status" value="1"/>
</dbReference>
<feature type="domain" description="Peptidase M43 pregnancy-associated plasma-A" evidence="11">
    <location>
        <begin position="221"/>
        <end position="306"/>
    </location>
</feature>
<dbReference type="AlphaFoldDB" id="A0A9W9LI51"/>
<keyword evidence="2" id="KW-0645">Protease</keyword>
<keyword evidence="4 10" id="KW-0732">Signal</keyword>
<keyword evidence="8" id="KW-1015">Disulfide bond</keyword>
<evidence type="ECO:0000256" key="3">
    <source>
        <dbReference type="ARBA" id="ARBA00022723"/>
    </source>
</evidence>
<comment type="caution">
    <text evidence="12">The sequence shown here is derived from an EMBL/GenBank/DDBJ whole genome shotgun (WGS) entry which is preliminary data.</text>
</comment>
<reference evidence="12" key="1">
    <citation type="submission" date="2022-11" db="EMBL/GenBank/DDBJ databases">
        <authorList>
            <person name="Petersen C."/>
        </authorList>
    </citation>
    <scope>NUCLEOTIDE SEQUENCE</scope>
    <source>
        <strain evidence="12">IBT 21917</strain>
    </source>
</reference>
<keyword evidence="13" id="KW-1185">Reference proteome</keyword>
<dbReference type="Proteomes" id="UP001146351">
    <property type="component" value="Unassembled WGS sequence"/>
</dbReference>
<feature type="signal peptide" evidence="10">
    <location>
        <begin position="1"/>
        <end position="23"/>
    </location>
</feature>
<evidence type="ECO:0000256" key="8">
    <source>
        <dbReference type="ARBA" id="ARBA00023157"/>
    </source>
</evidence>
<feature type="region of interest" description="Disordered" evidence="9">
    <location>
        <begin position="245"/>
        <end position="271"/>
    </location>
</feature>
<dbReference type="GO" id="GO:0006508">
    <property type="term" value="P:proteolysis"/>
    <property type="evidence" value="ECO:0007669"/>
    <property type="project" value="UniProtKB-KW"/>
</dbReference>
<dbReference type="GO" id="GO:0008237">
    <property type="term" value="F:metallopeptidase activity"/>
    <property type="evidence" value="ECO:0007669"/>
    <property type="project" value="UniProtKB-KW"/>
</dbReference>
<comment type="similarity">
    <text evidence="1">Belongs to the peptidase M43B family.</text>
</comment>
<reference evidence="12" key="2">
    <citation type="journal article" date="2023" name="IMA Fungus">
        <title>Comparative genomic study of the Penicillium genus elucidates a diverse pangenome and 15 lateral gene transfer events.</title>
        <authorList>
            <person name="Petersen C."/>
            <person name="Sorensen T."/>
            <person name="Nielsen M.R."/>
            <person name="Sondergaard T.E."/>
            <person name="Sorensen J.L."/>
            <person name="Fitzpatrick D.A."/>
            <person name="Frisvad J.C."/>
            <person name="Nielsen K.L."/>
        </authorList>
    </citation>
    <scope>NUCLEOTIDE SEQUENCE</scope>
    <source>
        <strain evidence="12">IBT 21917</strain>
    </source>
</reference>
<feature type="chain" id="PRO_5040766677" description="Peptidase M43 pregnancy-associated plasma-A domain-containing protein" evidence="10">
    <location>
        <begin position="24"/>
        <end position="314"/>
    </location>
</feature>
<dbReference type="PANTHER" id="PTHR47466">
    <property type="match status" value="1"/>
</dbReference>
<keyword evidence="7" id="KW-0482">Metalloprotease</keyword>
<dbReference type="GO" id="GO:0046872">
    <property type="term" value="F:metal ion binding"/>
    <property type="evidence" value="ECO:0007669"/>
    <property type="project" value="UniProtKB-KW"/>
</dbReference>
<dbReference type="OrthoDB" id="536211at2759"/>
<dbReference type="CDD" id="cd04275">
    <property type="entry name" value="ZnMc_pappalysin_like"/>
    <property type="match status" value="1"/>
</dbReference>
<evidence type="ECO:0000256" key="9">
    <source>
        <dbReference type="SAM" id="MobiDB-lite"/>
    </source>
</evidence>
<name>A0A9W9LI51_9EURO</name>
<dbReference type="InterPro" id="IPR008754">
    <property type="entry name" value="Peptidase_M43"/>
</dbReference>
<evidence type="ECO:0000313" key="12">
    <source>
        <dbReference type="EMBL" id="KAJ5156520.1"/>
    </source>
</evidence>
<dbReference type="SUPFAM" id="SSF55486">
    <property type="entry name" value="Metalloproteases ('zincins'), catalytic domain"/>
    <property type="match status" value="1"/>
</dbReference>
<evidence type="ECO:0000256" key="6">
    <source>
        <dbReference type="ARBA" id="ARBA00022833"/>
    </source>
</evidence>
<sequence>MVCHSFAPLVILVAALLVLQTQCKPVRFQKRGFCATENPDATFLDAVHNVKIDENHPQPGGSEARKGPIEIETWFHIVSSKSEENQVSDNMVDDQLAILQNSYNDAAIKFRLQGVTRHVNDLWARNGDDIAMKKALRKGSYRTLNVYFQTDLQASPGQSGRAEHRALGVASDLASSVLGFCTLPDPNVNATSTPADYIKDGCNILANTMPGGSLDLYNRGGTAIHEIGHWNGLLHTFQGESCSADNPGDYIADTPQQSTPTDGCPDRKDSCPDSPGLDAIHDFMDYSSDVCYESFTAGQTQRMRNMWASMREGK</sequence>
<gene>
    <name evidence="12" type="ORF">N7492_009323</name>
</gene>